<dbReference type="GO" id="GO:0016020">
    <property type="term" value="C:membrane"/>
    <property type="evidence" value="ECO:0007669"/>
    <property type="project" value="UniProtKB-SubCell"/>
</dbReference>
<keyword evidence="5 9" id="KW-1133">Transmembrane helix</keyword>
<comment type="similarity">
    <text evidence="2 7">Belongs to the EMP24/GP25L family.</text>
</comment>
<comment type="caution">
    <text evidence="11">The sequence shown here is derived from an EMBL/GenBank/DDBJ whole genome shotgun (WGS) entry which is preliminary data.</text>
</comment>
<evidence type="ECO:0000256" key="5">
    <source>
        <dbReference type="ARBA" id="ARBA00022989"/>
    </source>
</evidence>
<keyword evidence="4" id="KW-0732">Signal</keyword>
<protein>
    <recommendedName>
        <fullName evidence="10">GOLD domain-containing protein</fullName>
    </recommendedName>
</protein>
<dbReference type="InterPro" id="IPR015720">
    <property type="entry name" value="Emp24-like"/>
</dbReference>
<dbReference type="AlphaFoldDB" id="A0ABD3IEH6"/>
<dbReference type="Pfam" id="PF01105">
    <property type="entry name" value="EMP24_GP25L"/>
    <property type="match status" value="1"/>
</dbReference>
<dbReference type="Proteomes" id="UP001633002">
    <property type="component" value="Unassembled WGS sequence"/>
</dbReference>
<keyword evidence="12" id="KW-1185">Reference proteome</keyword>
<comment type="subcellular location">
    <subcellularLocation>
        <location evidence="1 7">Membrane</location>
        <topology evidence="1 7">Single-pass type I membrane protein</topology>
    </subcellularLocation>
</comment>
<reference evidence="11 12" key="1">
    <citation type="submission" date="2024-09" db="EMBL/GenBank/DDBJ databases">
        <title>Chromosome-scale assembly of Riccia sorocarpa.</title>
        <authorList>
            <person name="Paukszto L."/>
        </authorList>
    </citation>
    <scope>NUCLEOTIDE SEQUENCE [LARGE SCALE GENOMIC DNA]</scope>
    <source>
        <strain evidence="11">LP-2024</strain>
        <tissue evidence="11">Aerial parts of the thallus</tissue>
    </source>
</reference>
<sequence>MKEVSGGKGTARTGTAAVKSKMGGNGAEWSSCSRFFSFMVSVLLLAGSGLMVDALRFEVPAASTKCLAEDIQPNVLVLGDYSVVSAGDASHRITVKVTSPYGQQLYFQDSVQSGQFGFTTKEGGSYMACFWMQNAPPSLTISVDLDWKTGAAAKDWDDIAKKDKLEGMELELRRLEEEIEAIHSEMLYLKDREKEMRDLNETTNSRVAWFSIMSLFICLSVAGWQLWHLKSFFERKKLL</sequence>
<evidence type="ECO:0000256" key="4">
    <source>
        <dbReference type="ARBA" id="ARBA00022729"/>
    </source>
</evidence>
<feature type="domain" description="GOLD" evidence="10">
    <location>
        <begin position="64"/>
        <end position="174"/>
    </location>
</feature>
<dbReference type="PROSITE" id="PS50866">
    <property type="entry name" value="GOLD"/>
    <property type="match status" value="1"/>
</dbReference>
<evidence type="ECO:0000256" key="1">
    <source>
        <dbReference type="ARBA" id="ARBA00004479"/>
    </source>
</evidence>
<evidence type="ECO:0000313" key="12">
    <source>
        <dbReference type="Proteomes" id="UP001633002"/>
    </source>
</evidence>
<evidence type="ECO:0000256" key="2">
    <source>
        <dbReference type="ARBA" id="ARBA00007104"/>
    </source>
</evidence>
<evidence type="ECO:0000256" key="6">
    <source>
        <dbReference type="ARBA" id="ARBA00023136"/>
    </source>
</evidence>
<evidence type="ECO:0000256" key="8">
    <source>
        <dbReference type="SAM" id="Coils"/>
    </source>
</evidence>
<organism evidence="11 12">
    <name type="scientific">Riccia sorocarpa</name>
    <dbReference type="NCBI Taxonomy" id="122646"/>
    <lineage>
        <taxon>Eukaryota</taxon>
        <taxon>Viridiplantae</taxon>
        <taxon>Streptophyta</taxon>
        <taxon>Embryophyta</taxon>
        <taxon>Marchantiophyta</taxon>
        <taxon>Marchantiopsida</taxon>
        <taxon>Marchantiidae</taxon>
        <taxon>Marchantiales</taxon>
        <taxon>Ricciaceae</taxon>
        <taxon>Riccia</taxon>
    </lineage>
</organism>
<name>A0ABD3IEH6_9MARC</name>
<feature type="transmembrane region" description="Helical" evidence="9">
    <location>
        <begin position="207"/>
        <end position="227"/>
    </location>
</feature>
<keyword evidence="6 9" id="KW-0472">Membrane</keyword>
<dbReference type="PANTHER" id="PTHR22811">
    <property type="entry name" value="TRANSMEMBRANE EMP24 DOMAIN-CONTAINING PROTEIN"/>
    <property type="match status" value="1"/>
</dbReference>
<accession>A0ABD3IEH6</accession>
<feature type="transmembrane region" description="Helical" evidence="9">
    <location>
        <begin position="35"/>
        <end position="55"/>
    </location>
</feature>
<evidence type="ECO:0000256" key="7">
    <source>
        <dbReference type="RuleBase" id="RU003827"/>
    </source>
</evidence>
<dbReference type="InterPro" id="IPR009038">
    <property type="entry name" value="GOLD_dom"/>
</dbReference>
<gene>
    <name evidence="11" type="ORF">R1sor_018956</name>
</gene>
<feature type="coiled-coil region" evidence="8">
    <location>
        <begin position="158"/>
        <end position="192"/>
    </location>
</feature>
<evidence type="ECO:0000313" key="11">
    <source>
        <dbReference type="EMBL" id="KAL3700934.1"/>
    </source>
</evidence>
<keyword evidence="8" id="KW-0175">Coiled coil</keyword>
<keyword evidence="3 7" id="KW-0812">Transmembrane</keyword>
<dbReference type="SMART" id="SM01190">
    <property type="entry name" value="EMP24_GP25L"/>
    <property type="match status" value="1"/>
</dbReference>
<dbReference type="EMBL" id="JBJQOH010000001">
    <property type="protein sequence ID" value="KAL3700934.1"/>
    <property type="molecule type" value="Genomic_DNA"/>
</dbReference>
<evidence type="ECO:0000256" key="3">
    <source>
        <dbReference type="ARBA" id="ARBA00022692"/>
    </source>
</evidence>
<proteinExistence type="inferred from homology"/>
<evidence type="ECO:0000259" key="10">
    <source>
        <dbReference type="PROSITE" id="PS50866"/>
    </source>
</evidence>
<evidence type="ECO:0000256" key="9">
    <source>
        <dbReference type="SAM" id="Phobius"/>
    </source>
</evidence>